<reference evidence="3" key="1">
    <citation type="submission" date="2016-11" db="UniProtKB">
        <authorList>
            <consortium name="WormBaseParasite"/>
        </authorList>
    </citation>
    <scope>IDENTIFICATION</scope>
</reference>
<protein>
    <submittedName>
        <fullName evidence="3">Uncharacterized protein</fullName>
    </submittedName>
</protein>
<feature type="region of interest" description="Disordered" evidence="1">
    <location>
        <begin position="28"/>
        <end position="50"/>
    </location>
</feature>
<proteinExistence type="predicted"/>
<evidence type="ECO:0000313" key="3">
    <source>
        <dbReference type="WBParaSite" id="Hba_12616"/>
    </source>
</evidence>
<keyword evidence="2" id="KW-1185">Reference proteome</keyword>
<feature type="compositionally biased region" description="Polar residues" evidence="1">
    <location>
        <begin position="28"/>
        <end position="38"/>
    </location>
</feature>
<evidence type="ECO:0000256" key="1">
    <source>
        <dbReference type="SAM" id="MobiDB-lite"/>
    </source>
</evidence>
<sequence>MGYPKRVNSENNGLNDEELIECSTLTSELSQLETSNPDPENASAINLKRH</sequence>
<organism evidence="2 3">
    <name type="scientific">Heterorhabditis bacteriophora</name>
    <name type="common">Entomopathogenic nematode worm</name>
    <dbReference type="NCBI Taxonomy" id="37862"/>
    <lineage>
        <taxon>Eukaryota</taxon>
        <taxon>Metazoa</taxon>
        <taxon>Ecdysozoa</taxon>
        <taxon>Nematoda</taxon>
        <taxon>Chromadorea</taxon>
        <taxon>Rhabditida</taxon>
        <taxon>Rhabditina</taxon>
        <taxon>Rhabditomorpha</taxon>
        <taxon>Strongyloidea</taxon>
        <taxon>Heterorhabditidae</taxon>
        <taxon>Heterorhabditis</taxon>
    </lineage>
</organism>
<dbReference type="Proteomes" id="UP000095283">
    <property type="component" value="Unplaced"/>
</dbReference>
<accession>A0A1I7X5F1</accession>
<dbReference type="WBParaSite" id="Hba_12616">
    <property type="protein sequence ID" value="Hba_12616"/>
    <property type="gene ID" value="Hba_12616"/>
</dbReference>
<evidence type="ECO:0000313" key="2">
    <source>
        <dbReference type="Proteomes" id="UP000095283"/>
    </source>
</evidence>
<dbReference type="AlphaFoldDB" id="A0A1I7X5F1"/>
<name>A0A1I7X5F1_HETBA</name>